<dbReference type="PANTHER" id="PTHR13292">
    <property type="entry name" value="AUTOPHAGY-RELATED PROTEIN 101"/>
    <property type="match status" value="1"/>
</dbReference>
<dbReference type="AlphaFoldDB" id="A0A9P6T8W0"/>
<keyword evidence="5" id="KW-1185">Reference proteome</keyword>
<gene>
    <name evidence="4" type="ORF">CROQUDRAFT_725432</name>
</gene>
<comment type="similarity">
    <text evidence="1">Belongs to the ATG101 family.</text>
</comment>
<name>A0A9P6T8W0_9BASI</name>
<dbReference type="PANTHER" id="PTHR13292:SF0">
    <property type="entry name" value="AUTOPHAGY-RELATED PROTEIN 101"/>
    <property type="match status" value="1"/>
</dbReference>
<dbReference type="GO" id="GO:0019901">
    <property type="term" value="F:protein kinase binding"/>
    <property type="evidence" value="ECO:0007669"/>
    <property type="project" value="TreeGrafter"/>
</dbReference>
<dbReference type="GO" id="GO:0000045">
    <property type="term" value="P:autophagosome assembly"/>
    <property type="evidence" value="ECO:0007669"/>
    <property type="project" value="TreeGrafter"/>
</dbReference>
<sequence length="191" mass="21903">MSTSTAPVFRHEFVIIRTVARDVIKAILHSILFQRVFGSIQPKTIEVLGLTFPQVIEPGTERLVEERTESLFKALDHKTSQILSLRFLEKRSNRDSKPWYQTAEEDVIWERWEIGFTIHHQSSQSTTAYQLEGEREKIIKSIKSQLADFLSHQIGFVVSQRDHIPAITSSEVVPFPVDIIIHPATNGKERA</sequence>
<evidence type="ECO:0000256" key="1">
    <source>
        <dbReference type="ARBA" id="ARBA00007130"/>
    </source>
</evidence>
<evidence type="ECO:0000256" key="2">
    <source>
        <dbReference type="ARBA" id="ARBA00018874"/>
    </source>
</evidence>
<accession>A0A9P6T8W0</accession>
<dbReference type="InterPro" id="IPR012445">
    <property type="entry name" value="ATG101"/>
</dbReference>
<dbReference type="OrthoDB" id="10259639at2759"/>
<dbReference type="GO" id="GO:0000407">
    <property type="term" value="C:phagophore assembly site"/>
    <property type="evidence" value="ECO:0007669"/>
    <property type="project" value="TreeGrafter"/>
</dbReference>
<evidence type="ECO:0000256" key="3">
    <source>
        <dbReference type="ARBA" id="ARBA00023006"/>
    </source>
</evidence>
<proteinExistence type="inferred from homology"/>
<dbReference type="Pfam" id="PF07855">
    <property type="entry name" value="ATG101"/>
    <property type="match status" value="1"/>
</dbReference>
<dbReference type="GO" id="GO:1990316">
    <property type="term" value="C:Atg1/ULK1 kinase complex"/>
    <property type="evidence" value="ECO:0007669"/>
    <property type="project" value="TreeGrafter"/>
</dbReference>
<dbReference type="EMBL" id="MU167367">
    <property type="protein sequence ID" value="KAG0141908.1"/>
    <property type="molecule type" value="Genomic_DNA"/>
</dbReference>
<dbReference type="Proteomes" id="UP000886653">
    <property type="component" value="Unassembled WGS sequence"/>
</dbReference>
<organism evidence="4 5">
    <name type="scientific">Cronartium quercuum f. sp. fusiforme G11</name>
    <dbReference type="NCBI Taxonomy" id="708437"/>
    <lineage>
        <taxon>Eukaryota</taxon>
        <taxon>Fungi</taxon>
        <taxon>Dikarya</taxon>
        <taxon>Basidiomycota</taxon>
        <taxon>Pucciniomycotina</taxon>
        <taxon>Pucciniomycetes</taxon>
        <taxon>Pucciniales</taxon>
        <taxon>Coleosporiaceae</taxon>
        <taxon>Cronartium</taxon>
    </lineage>
</organism>
<evidence type="ECO:0000313" key="4">
    <source>
        <dbReference type="EMBL" id="KAG0141908.1"/>
    </source>
</evidence>
<reference evidence="4" key="1">
    <citation type="submission" date="2013-11" db="EMBL/GenBank/DDBJ databases">
        <title>Genome sequence of the fusiform rust pathogen reveals effectors for host alternation and coevolution with pine.</title>
        <authorList>
            <consortium name="DOE Joint Genome Institute"/>
            <person name="Smith K."/>
            <person name="Pendleton A."/>
            <person name="Kubisiak T."/>
            <person name="Anderson C."/>
            <person name="Salamov A."/>
            <person name="Aerts A."/>
            <person name="Riley R."/>
            <person name="Clum A."/>
            <person name="Lindquist E."/>
            <person name="Ence D."/>
            <person name="Campbell M."/>
            <person name="Kronenberg Z."/>
            <person name="Feau N."/>
            <person name="Dhillon B."/>
            <person name="Hamelin R."/>
            <person name="Burleigh J."/>
            <person name="Smith J."/>
            <person name="Yandell M."/>
            <person name="Nelson C."/>
            <person name="Grigoriev I."/>
            <person name="Davis J."/>
        </authorList>
    </citation>
    <scope>NUCLEOTIDE SEQUENCE</scope>
    <source>
        <strain evidence="4">G11</strain>
    </source>
</reference>
<keyword evidence="3" id="KW-0072">Autophagy</keyword>
<evidence type="ECO:0000313" key="5">
    <source>
        <dbReference type="Proteomes" id="UP000886653"/>
    </source>
</evidence>
<protein>
    <recommendedName>
        <fullName evidence="2">Autophagy-related protein 101</fullName>
    </recommendedName>
</protein>
<comment type="caution">
    <text evidence="4">The sequence shown here is derived from an EMBL/GenBank/DDBJ whole genome shotgun (WGS) entry which is preliminary data.</text>
</comment>